<dbReference type="PANTHER" id="PTHR43248:SF29">
    <property type="entry name" value="TRIPEPTIDYL AMINOPEPTIDASE"/>
    <property type="match status" value="1"/>
</dbReference>
<evidence type="ECO:0000313" key="7">
    <source>
        <dbReference type="EMBL" id="SDP80907.1"/>
    </source>
</evidence>
<accession>A0A1H0VQW7</accession>
<proteinExistence type="inferred from homology"/>
<keyword evidence="2" id="KW-0732">Signal</keyword>
<keyword evidence="3 7" id="KW-0378">Hydrolase</keyword>
<evidence type="ECO:0000259" key="5">
    <source>
        <dbReference type="Pfam" id="PF00561"/>
    </source>
</evidence>
<sequence>MAAAAAVGVVAGTVLLTPTVGASQEPIVWGPCERPELVLRGAECGKLEVPLNHADPAGAKIKLAVSRIKATVPADQYQGVMLINPGGPGGAGLGLAVLGERVPNGAGKAYDWVGLDPRGVGASEPSLSCDSGYFTYNRPYYVPVSRDLEQTWLDRSKGYAKACEAAGGDLLGHLRTVDTVQDMDLLRAALGEEKLNFYGYSYGSYLGQVYSTLFPERVRRMVLDGVVDPRSVWYQLNLNQDVAFDRNIKIYFDWLAKHDDAYHLGTDGRAIEAGYYAELEKLRQTPAGGVIGPDELADVFLRAAYFVYGWTDLASAYSKYRGAGDIAGIKALWDGINSQKPGSDNSYAMYLGVQCTDAPWPTNWDRWRADNWRIYATAPFETWSNAWYNAPCVHWAGKPGKPIEVDGSKAPPVLLISETLDGATSFEGALEVRDRFPNSALIEGVGGTTHSSSLFGNLCVDNQVADYLATGELPRREPGRVSDSKCDPHPQPTPGVRAASDNAGDWTRTVFRPGHP</sequence>
<evidence type="ECO:0000256" key="3">
    <source>
        <dbReference type="ARBA" id="ARBA00022801"/>
    </source>
</evidence>
<dbReference type="PANTHER" id="PTHR43248">
    <property type="entry name" value="2-SUCCINYL-6-HYDROXY-2,4-CYCLOHEXADIENE-1-CARBOXYLATE SYNTHASE"/>
    <property type="match status" value="1"/>
</dbReference>
<dbReference type="Pfam" id="PF08386">
    <property type="entry name" value="Abhydrolase_4"/>
    <property type="match status" value="1"/>
</dbReference>
<dbReference type="AlphaFoldDB" id="A0A1H0VQW7"/>
<evidence type="ECO:0000256" key="1">
    <source>
        <dbReference type="ARBA" id="ARBA00010088"/>
    </source>
</evidence>
<feature type="domain" description="AB hydrolase-1" evidence="5">
    <location>
        <begin position="80"/>
        <end position="251"/>
    </location>
</feature>
<protein>
    <submittedName>
        <fullName evidence="7">Alpha/beta hydrolase fold</fullName>
    </submittedName>
</protein>
<dbReference type="GO" id="GO:0016787">
    <property type="term" value="F:hydrolase activity"/>
    <property type="evidence" value="ECO:0007669"/>
    <property type="project" value="UniProtKB-KW"/>
</dbReference>
<reference evidence="8" key="1">
    <citation type="submission" date="2016-10" db="EMBL/GenBank/DDBJ databases">
        <authorList>
            <person name="Varghese N."/>
            <person name="Submissions S."/>
        </authorList>
    </citation>
    <scope>NUCLEOTIDE SEQUENCE [LARGE SCALE GENOMIC DNA]</scope>
    <source>
        <strain evidence="8">IBRC-M 10655</strain>
    </source>
</reference>
<dbReference type="SUPFAM" id="SSF53474">
    <property type="entry name" value="alpha/beta-Hydrolases"/>
    <property type="match status" value="1"/>
</dbReference>
<dbReference type="STRING" id="504798.SAMN05421871_104397"/>
<organism evidence="7 8">
    <name type="scientific">Actinokineospora alba</name>
    <dbReference type="NCBI Taxonomy" id="504798"/>
    <lineage>
        <taxon>Bacteria</taxon>
        <taxon>Bacillati</taxon>
        <taxon>Actinomycetota</taxon>
        <taxon>Actinomycetes</taxon>
        <taxon>Pseudonocardiales</taxon>
        <taxon>Pseudonocardiaceae</taxon>
        <taxon>Actinokineospora</taxon>
    </lineage>
</organism>
<evidence type="ECO:0000256" key="2">
    <source>
        <dbReference type="ARBA" id="ARBA00022729"/>
    </source>
</evidence>
<name>A0A1H0VQW7_9PSEU</name>
<dbReference type="EMBL" id="FNJB01000015">
    <property type="protein sequence ID" value="SDP80907.1"/>
    <property type="molecule type" value="Genomic_DNA"/>
</dbReference>
<feature type="region of interest" description="Disordered" evidence="4">
    <location>
        <begin position="473"/>
        <end position="516"/>
    </location>
</feature>
<gene>
    <name evidence="7" type="ORF">SAMN05192558_11546</name>
</gene>
<dbReference type="InterPro" id="IPR013595">
    <property type="entry name" value="Pept_S33_TAP-like_C"/>
</dbReference>
<dbReference type="InterPro" id="IPR051601">
    <property type="entry name" value="Serine_prot/Carboxylest_S33"/>
</dbReference>
<keyword evidence="8" id="KW-1185">Reference proteome</keyword>
<dbReference type="Proteomes" id="UP000199651">
    <property type="component" value="Unassembled WGS sequence"/>
</dbReference>
<evidence type="ECO:0000259" key="6">
    <source>
        <dbReference type="Pfam" id="PF08386"/>
    </source>
</evidence>
<feature type="compositionally biased region" description="Basic and acidic residues" evidence="4">
    <location>
        <begin position="473"/>
        <end position="488"/>
    </location>
</feature>
<dbReference type="InterPro" id="IPR029058">
    <property type="entry name" value="AB_hydrolase_fold"/>
</dbReference>
<dbReference type="Gene3D" id="3.40.50.1820">
    <property type="entry name" value="alpha/beta hydrolase"/>
    <property type="match status" value="1"/>
</dbReference>
<dbReference type="InterPro" id="IPR000073">
    <property type="entry name" value="AB_hydrolase_1"/>
</dbReference>
<evidence type="ECO:0000313" key="8">
    <source>
        <dbReference type="Proteomes" id="UP000199651"/>
    </source>
</evidence>
<feature type="domain" description="Peptidase S33 tripeptidyl aminopeptidase-like C-terminal" evidence="6">
    <location>
        <begin position="380"/>
        <end position="476"/>
    </location>
</feature>
<evidence type="ECO:0000256" key="4">
    <source>
        <dbReference type="SAM" id="MobiDB-lite"/>
    </source>
</evidence>
<dbReference type="Pfam" id="PF00561">
    <property type="entry name" value="Abhydrolase_1"/>
    <property type="match status" value="1"/>
</dbReference>
<comment type="similarity">
    <text evidence="1">Belongs to the peptidase S33 family.</text>
</comment>